<evidence type="ECO:0000259" key="13">
    <source>
        <dbReference type="Pfam" id="PF02705"/>
    </source>
</evidence>
<sequence length="688" mass="76751">MGQTQVSAFDKATRSGFLVALGIVYGDIGTSPLYTMQSLVTNQGGASHISEDFILGSISLIIWTLTLVTTIKYVLIALRADNHHEGGIFSLYTLVRKMSPWLIIPAMIGGATLLSDGAMTPAVTVTTAIEGLRAVPFFSHFYSDQWHVVVTTLCILLLLFSIQRFGTRFIGRVFGPVMMTWFFVLGFSGLLNSFSYLAVFKAINPYYALHFLMSPENHRGIFILGSIFLATTGAEALYSDMGHVRRGNIYVSWPFVKIAIILSYCGQGAWLLSHKGEDIALNPFFASIPEQFRIFLVLLATLAAIIASQALISGSFTLVSEAMGLKLFPLFKTTYPGDSRGQSYIPAINWILFALTSCAVLFFKSSSNMEAAYGLAITITMLMTTVLLTYYLMQKGVRPLFARCGMAVFAAIEFVFFAASAVKFLEGGYVVIVLTLAILSLMLVWYLGAKIISRHVKLLDLNDYKEQLDELKNDSQYPLYQTNIVYLTNRLEGDKIDRSILYSILDKHPKRACVYWFVKVNVTDEPYTSNYKVDMMGTDFIVKVELNLGFRVRQAVPKYLRTIVQELMASHRLPKQKQKYTIDEGREVGDFRFVVLDERVEDTSSLSAGASFILQLKAAIKHYTASPIKWFSLQFTDVSIEHVPILIEDAGGYAIEEERPYRSKSSDAMDAPEVTSDQPTKACAESAR</sequence>
<dbReference type="HAMAP" id="MF_01522">
    <property type="entry name" value="Kup"/>
    <property type="match status" value="1"/>
</dbReference>
<dbReference type="Pfam" id="PF02705">
    <property type="entry name" value="K_trans"/>
    <property type="match status" value="1"/>
</dbReference>
<evidence type="ECO:0000256" key="10">
    <source>
        <dbReference type="ARBA" id="ARBA00023136"/>
    </source>
</evidence>
<feature type="transmembrane region" description="Helical" evidence="11">
    <location>
        <begin position="347"/>
        <end position="365"/>
    </location>
</feature>
<feature type="transmembrane region" description="Helical" evidence="11">
    <location>
        <begin position="54"/>
        <end position="80"/>
    </location>
</feature>
<evidence type="ECO:0000256" key="8">
    <source>
        <dbReference type="ARBA" id="ARBA00022989"/>
    </source>
</evidence>
<keyword evidence="9 11" id="KW-0406">Ion transport</keyword>
<name>A0A380KBV0_9STRE</name>
<dbReference type="InterPro" id="IPR053951">
    <property type="entry name" value="K_trans_N"/>
</dbReference>
<comment type="similarity">
    <text evidence="11">Belongs to the HAK/KUP transporter (TC 2.A.72) family.</text>
</comment>
<keyword evidence="2 11" id="KW-0813">Transport</keyword>
<evidence type="ECO:0000256" key="6">
    <source>
        <dbReference type="ARBA" id="ARBA00022847"/>
    </source>
</evidence>
<dbReference type="GO" id="GO:0005886">
    <property type="term" value="C:plasma membrane"/>
    <property type="evidence" value="ECO:0007669"/>
    <property type="project" value="UniProtKB-SubCell"/>
</dbReference>
<evidence type="ECO:0000256" key="9">
    <source>
        <dbReference type="ARBA" id="ARBA00023065"/>
    </source>
</evidence>
<dbReference type="InterPro" id="IPR003855">
    <property type="entry name" value="K+_transporter"/>
</dbReference>
<keyword evidence="16" id="KW-1185">Reference proteome</keyword>
<feature type="domain" description="K+ potassium transporter integral membrane" evidence="13">
    <location>
        <begin position="18"/>
        <end position="455"/>
    </location>
</feature>
<feature type="transmembrane region" description="Helical" evidence="11">
    <location>
        <begin position="250"/>
        <end position="272"/>
    </location>
</feature>
<comment type="function">
    <text evidence="11">Transport of potassium into the cell. Likely operates as a K(+):H(+) symporter.</text>
</comment>
<dbReference type="PANTHER" id="PTHR30540">
    <property type="entry name" value="OSMOTIC STRESS POTASSIUM TRANSPORTER"/>
    <property type="match status" value="1"/>
</dbReference>
<dbReference type="Pfam" id="PF22776">
    <property type="entry name" value="K_trans_C"/>
    <property type="match status" value="1"/>
</dbReference>
<dbReference type="GO" id="GO:0015079">
    <property type="term" value="F:potassium ion transmembrane transporter activity"/>
    <property type="evidence" value="ECO:0007669"/>
    <property type="project" value="UniProtKB-UniRule"/>
</dbReference>
<protein>
    <recommendedName>
        <fullName evidence="11">Probable potassium transport system protein Kup</fullName>
    </recommendedName>
</protein>
<evidence type="ECO:0000256" key="4">
    <source>
        <dbReference type="ARBA" id="ARBA00022538"/>
    </source>
</evidence>
<evidence type="ECO:0000256" key="2">
    <source>
        <dbReference type="ARBA" id="ARBA00022448"/>
    </source>
</evidence>
<organism evidence="15 16">
    <name type="scientific">Streptococcus hyointestinalis</name>
    <dbReference type="NCBI Taxonomy" id="1337"/>
    <lineage>
        <taxon>Bacteria</taxon>
        <taxon>Bacillati</taxon>
        <taxon>Bacillota</taxon>
        <taxon>Bacilli</taxon>
        <taxon>Lactobacillales</taxon>
        <taxon>Streptococcaceae</taxon>
        <taxon>Streptococcus</taxon>
    </lineage>
</organism>
<feature type="transmembrane region" description="Helical" evidence="11">
    <location>
        <begin position="145"/>
        <end position="162"/>
    </location>
</feature>
<evidence type="ECO:0000256" key="1">
    <source>
        <dbReference type="ARBA" id="ARBA00004141"/>
    </source>
</evidence>
<dbReference type="InterPro" id="IPR023051">
    <property type="entry name" value="Kup"/>
</dbReference>
<comment type="catalytic activity">
    <reaction evidence="11">
        <text>K(+)(in) + H(+)(in) = K(+)(out) + H(+)(out)</text>
        <dbReference type="Rhea" id="RHEA:28490"/>
        <dbReference type="ChEBI" id="CHEBI:15378"/>
        <dbReference type="ChEBI" id="CHEBI:29103"/>
    </reaction>
</comment>
<keyword evidence="7 11" id="KW-0630">Potassium</keyword>
<feature type="transmembrane region" description="Helical" evidence="11">
    <location>
        <begin position="174"/>
        <end position="200"/>
    </location>
</feature>
<feature type="compositionally biased region" description="Basic and acidic residues" evidence="12">
    <location>
        <begin position="658"/>
        <end position="667"/>
    </location>
</feature>
<evidence type="ECO:0000313" key="16">
    <source>
        <dbReference type="Proteomes" id="UP000254924"/>
    </source>
</evidence>
<feature type="domain" description="K+ potassium transporter C-terminal" evidence="14">
    <location>
        <begin position="483"/>
        <end position="637"/>
    </location>
</feature>
<keyword evidence="4 11" id="KW-0633">Potassium transport</keyword>
<dbReference type="EMBL" id="UHFN01000007">
    <property type="protein sequence ID" value="SUN62089.1"/>
    <property type="molecule type" value="Genomic_DNA"/>
</dbReference>
<keyword evidence="6 11" id="KW-0769">Symport</keyword>
<evidence type="ECO:0000256" key="3">
    <source>
        <dbReference type="ARBA" id="ARBA00022475"/>
    </source>
</evidence>
<evidence type="ECO:0000256" key="12">
    <source>
        <dbReference type="SAM" id="MobiDB-lite"/>
    </source>
</evidence>
<comment type="subcellular location">
    <subcellularLocation>
        <location evidence="11">Cell membrane</location>
        <topology evidence="11">Multi-pass membrane protein</topology>
    </subcellularLocation>
    <subcellularLocation>
        <location evidence="1">Membrane</location>
        <topology evidence="1">Multi-pass membrane protein</topology>
    </subcellularLocation>
</comment>
<proteinExistence type="inferred from homology"/>
<keyword evidence="5 11" id="KW-0812">Transmembrane</keyword>
<feature type="transmembrane region" description="Helical" evidence="11">
    <location>
        <begin position="220"/>
        <end position="238"/>
    </location>
</feature>
<feature type="transmembrane region" description="Helical" evidence="11">
    <location>
        <begin position="292"/>
        <end position="319"/>
    </location>
</feature>
<feature type="transmembrane region" description="Helical" evidence="11">
    <location>
        <begin position="428"/>
        <end position="448"/>
    </location>
</feature>
<keyword evidence="10 11" id="KW-0472">Membrane</keyword>
<dbReference type="AlphaFoldDB" id="A0A380KBV0"/>
<evidence type="ECO:0000256" key="7">
    <source>
        <dbReference type="ARBA" id="ARBA00022958"/>
    </source>
</evidence>
<evidence type="ECO:0000256" key="5">
    <source>
        <dbReference type="ARBA" id="ARBA00022692"/>
    </source>
</evidence>
<feature type="transmembrane region" description="Helical" evidence="11">
    <location>
        <begin position="12"/>
        <end position="34"/>
    </location>
</feature>
<evidence type="ECO:0000256" key="11">
    <source>
        <dbReference type="HAMAP-Rule" id="MF_01522"/>
    </source>
</evidence>
<accession>A0A380KBV0</accession>
<dbReference type="Proteomes" id="UP000254924">
    <property type="component" value="Unassembled WGS sequence"/>
</dbReference>
<evidence type="ECO:0000313" key="15">
    <source>
        <dbReference type="EMBL" id="SUN62089.1"/>
    </source>
</evidence>
<dbReference type="InterPro" id="IPR053952">
    <property type="entry name" value="K_trans_C"/>
</dbReference>
<feature type="transmembrane region" description="Helical" evidence="11">
    <location>
        <begin position="371"/>
        <end position="393"/>
    </location>
</feature>
<dbReference type="PANTHER" id="PTHR30540:SF83">
    <property type="entry name" value="K+ POTASSIUM TRANSPORTER"/>
    <property type="match status" value="1"/>
</dbReference>
<gene>
    <name evidence="11" type="primary">kup</name>
    <name evidence="15" type="ORF">NCTC12224_01704</name>
</gene>
<keyword evidence="8 11" id="KW-1133">Transmembrane helix</keyword>
<keyword evidence="3 11" id="KW-1003">Cell membrane</keyword>
<evidence type="ECO:0000259" key="14">
    <source>
        <dbReference type="Pfam" id="PF22776"/>
    </source>
</evidence>
<dbReference type="GO" id="GO:0015293">
    <property type="term" value="F:symporter activity"/>
    <property type="evidence" value="ECO:0007669"/>
    <property type="project" value="UniProtKB-UniRule"/>
</dbReference>
<reference evidence="15 16" key="1">
    <citation type="submission" date="2018-06" db="EMBL/GenBank/DDBJ databases">
        <authorList>
            <consortium name="Pathogen Informatics"/>
            <person name="Doyle S."/>
        </authorList>
    </citation>
    <scope>NUCLEOTIDE SEQUENCE [LARGE SCALE GENOMIC DNA]</scope>
    <source>
        <strain evidence="15 16">NCTC12224</strain>
    </source>
</reference>
<feature type="region of interest" description="Disordered" evidence="12">
    <location>
        <begin position="658"/>
        <end position="688"/>
    </location>
</feature>
<dbReference type="OrthoDB" id="9805577at2"/>
<feature type="transmembrane region" description="Helical" evidence="11">
    <location>
        <begin position="400"/>
        <end position="422"/>
    </location>
</feature>